<dbReference type="SUPFAM" id="SSF52833">
    <property type="entry name" value="Thioredoxin-like"/>
    <property type="match status" value="1"/>
</dbReference>
<evidence type="ECO:0000313" key="2">
    <source>
        <dbReference type="EMBL" id="QDU57175.1"/>
    </source>
</evidence>
<dbReference type="Gene3D" id="3.40.30.10">
    <property type="entry name" value="Glutaredoxin"/>
    <property type="match status" value="1"/>
</dbReference>
<keyword evidence="3" id="KW-1185">Reference proteome</keyword>
<accession>A0A518AR34</accession>
<evidence type="ECO:0008006" key="4">
    <source>
        <dbReference type="Google" id="ProtNLM"/>
    </source>
</evidence>
<keyword evidence="1" id="KW-1133">Transmembrane helix</keyword>
<dbReference type="EMBL" id="CP036278">
    <property type="protein sequence ID" value="QDU57175.1"/>
    <property type="molecule type" value="Genomic_DNA"/>
</dbReference>
<feature type="transmembrane region" description="Helical" evidence="1">
    <location>
        <begin position="16"/>
        <end position="37"/>
    </location>
</feature>
<protein>
    <recommendedName>
        <fullName evidence="4">RedB protein</fullName>
    </recommendedName>
</protein>
<name>A0A518AR34_9BACT</name>
<keyword evidence="1" id="KW-0812">Transmembrane</keyword>
<evidence type="ECO:0000313" key="3">
    <source>
        <dbReference type="Proteomes" id="UP000315750"/>
    </source>
</evidence>
<evidence type="ECO:0000256" key="1">
    <source>
        <dbReference type="SAM" id="Phobius"/>
    </source>
</evidence>
<dbReference type="KEGG" id="amuc:Pan181_33890"/>
<keyword evidence="1" id="KW-0472">Membrane</keyword>
<dbReference type="AlphaFoldDB" id="A0A518AR34"/>
<organism evidence="2 3">
    <name type="scientific">Aeoliella mucimassa</name>
    <dbReference type="NCBI Taxonomy" id="2527972"/>
    <lineage>
        <taxon>Bacteria</taxon>
        <taxon>Pseudomonadati</taxon>
        <taxon>Planctomycetota</taxon>
        <taxon>Planctomycetia</taxon>
        <taxon>Pirellulales</taxon>
        <taxon>Lacipirellulaceae</taxon>
        <taxon>Aeoliella</taxon>
    </lineage>
</organism>
<dbReference type="InterPro" id="IPR036249">
    <property type="entry name" value="Thioredoxin-like_sf"/>
</dbReference>
<dbReference type="Proteomes" id="UP000315750">
    <property type="component" value="Chromosome"/>
</dbReference>
<dbReference type="RefSeq" id="WP_197528416.1">
    <property type="nucleotide sequence ID" value="NZ_CP036278.1"/>
</dbReference>
<proteinExistence type="predicted"/>
<sequence length="218" mass="23953">MNLEKPNIANKLLRPWWLYGLVALWAVAVAGGFYWLYCYNLAAGPEVDPPLLSTVSLEWNSTPSYRLVVAIHPKCPCTFATIDELNRVLRDAEGAIECKILAYEPADHLEEFQGTKLLEYAEKLPYTQVESDIDGKLAKQLSLHTSGAVVLYNQWGTPFFSGGVTVSRGHEGISPGGESILAIVRGNPPAVRRTPVYGCPIIEACEESCDLSELTAKQ</sequence>
<gene>
    <name evidence="2" type="ORF">Pan181_33890</name>
</gene>
<reference evidence="2 3" key="1">
    <citation type="submission" date="2019-02" db="EMBL/GenBank/DDBJ databases">
        <title>Deep-cultivation of Planctomycetes and their phenomic and genomic characterization uncovers novel biology.</title>
        <authorList>
            <person name="Wiegand S."/>
            <person name="Jogler M."/>
            <person name="Boedeker C."/>
            <person name="Pinto D."/>
            <person name="Vollmers J."/>
            <person name="Rivas-Marin E."/>
            <person name="Kohn T."/>
            <person name="Peeters S.H."/>
            <person name="Heuer A."/>
            <person name="Rast P."/>
            <person name="Oberbeckmann S."/>
            <person name="Bunk B."/>
            <person name="Jeske O."/>
            <person name="Meyerdierks A."/>
            <person name="Storesund J.E."/>
            <person name="Kallscheuer N."/>
            <person name="Luecker S."/>
            <person name="Lage O.M."/>
            <person name="Pohl T."/>
            <person name="Merkel B.J."/>
            <person name="Hornburger P."/>
            <person name="Mueller R.-W."/>
            <person name="Bruemmer F."/>
            <person name="Labrenz M."/>
            <person name="Spormann A.M."/>
            <person name="Op den Camp H."/>
            <person name="Overmann J."/>
            <person name="Amann R."/>
            <person name="Jetten M.S.M."/>
            <person name="Mascher T."/>
            <person name="Medema M.H."/>
            <person name="Devos D.P."/>
            <person name="Kaster A.-K."/>
            <person name="Ovreas L."/>
            <person name="Rohde M."/>
            <person name="Galperin M.Y."/>
            <person name="Jogler C."/>
        </authorList>
    </citation>
    <scope>NUCLEOTIDE SEQUENCE [LARGE SCALE GENOMIC DNA]</scope>
    <source>
        <strain evidence="2 3">Pan181</strain>
    </source>
</reference>